<evidence type="ECO:0000256" key="1">
    <source>
        <dbReference type="ARBA" id="ARBA00008226"/>
    </source>
</evidence>
<evidence type="ECO:0000259" key="13">
    <source>
        <dbReference type="PROSITE" id="PS50860"/>
    </source>
</evidence>
<dbReference type="InterPro" id="IPR022429">
    <property type="entry name" value="Ala-tRNA_lgiase_arc"/>
</dbReference>
<dbReference type="SUPFAM" id="SSF50447">
    <property type="entry name" value="Translation proteins"/>
    <property type="match status" value="1"/>
</dbReference>
<evidence type="ECO:0000256" key="10">
    <source>
        <dbReference type="ARBA" id="ARBA00022917"/>
    </source>
</evidence>
<evidence type="ECO:0000313" key="14">
    <source>
        <dbReference type="EMBL" id="WYX99793.1"/>
    </source>
</evidence>
<dbReference type="Proteomes" id="UP001451606">
    <property type="component" value="Chromosome"/>
</dbReference>
<feature type="binding site" evidence="12">
    <location>
        <position position="601"/>
    </location>
    <ligand>
        <name>Zn(2+)</name>
        <dbReference type="ChEBI" id="CHEBI:29105"/>
    </ligand>
</feature>
<dbReference type="HAMAP" id="MF_00036_A">
    <property type="entry name" value="Ala_tRNA_synth_A"/>
    <property type="match status" value="1"/>
</dbReference>
<dbReference type="GO" id="GO:0008270">
    <property type="term" value="F:zinc ion binding"/>
    <property type="evidence" value="ECO:0007669"/>
    <property type="project" value="UniProtKB-UniRule"/>
</dbReference>
<dbReference type="InterPro" id="IPR050058">
    <property type="entry name" value="Ala-tRNA_ligase"/>
</dbReference>
<dbReference type="SUPFAM" id="SSF55186">
    <property type="entry name" value="ThrRS/AlaRS common domain"/>
    <property type="match status" value="1"/>
</dbReference>
<dbReference type="GO" id="GO:0005737">
    <property type="term" value="C:cytoplasm"/>
    <property type="evidence" value="ECO:0007669"/>
    <property type="project" value="UniProtKB-SubCell"/>
</dbReference>
<dbReference type="InterPro" id="IPR018163">
    <property type="entry name" value="Thr/Ala-tRNA-synth_IIc_edit"/>
</dbReference>
<dbReference type="GO" id="GO:0002161">
    <property type="term" value="F:aminoacyl-tRNA deacylase activity"/>
    <property type="evidence" value="ECO:0007669"/>
    <property type="project" value="UniProtKB-ARBA"/>
</dbReference>
<dbReference type="GO" id="GO:0004813">
    <property type="term" value="F:alanine-tRNA ligase activity"/>
    <property type="evidence" value="ECO:0007669"/>
    <property type="project" value="UniProtKB-UniRule"/>
</dbReference>
<organism evidence="14 15">
    <name type="scientific">Oxyplasma meridianum</name>
    <dbReference type="NCBI Taxonomy" id="3073602"/>
    <lineage>
        <taxon>Archaea</taxon>
        <taxon>Methanobacteriati</taxon>
        <taxon>Thermoplasmatota</taxon>
        <taxon>Thermoplasmata</taxon>
        <taxon>Thermoplasmatales</taxon>
        <taxon>Thermoplasmataceae</taxon>
        <taxon>Oxyplasma</taxon>
    </lineage>
</organism>
<dbReference type="GO" id="GO:0000049">
    <property type="term" value="F:tRNA binding"/>
    <property type="evidence" value="ECO:0007669"/>
    <property type="project" value="UniProtKB-KW"/>
</dbReference>
<evidence type="ECO:0000256" key="6">
    <source>
        <dbReference type="ARBA" id="ARBA00022741"/>
    </source>
</evidence>
<comment type="similarity">
    <text evidence="1 12">Belongs to the class-II aminoacyl-tRNA synthetase family.</text>
</comment>
<keyword evidence="7 12" id="KW-0862">Zinc</keyword>
<dbReference type="Pfam" id="PF01411">
    <property type="entry name" value="tRNA-synt_2c"/>
    <property type="match status" value="1"/>
</dbReference>
<dbReference type="InterPro" id="IPR018162">
    <property type="entry name" value="Ala-tRNA-ligase_IIc_anticod-bd"/>
</dbReference>
<dbReference type="InterPro" id="IPR045864">
    <property type="entry name" value="aa-tRNA-synth_II/BPL/LPL"/>
</dbReference>
<dbReference type="KEGG" id="omr:OXIME_000337"/>
<feature type="binding site" evidence="12">
    <location>
        <position position="701"/>
    </location>
    <ligand>
        <name>Zn(2+)</name>
        <dbReference type="ChEBI" id="CHEBI:29105"/>
    </ligand>
</feature>
<keyword evidence="11 12" id="KW-0030">Aminoacyl-tRNA synthetase</keyword>
<keyword evidence="8 12" id="KW-0067">ATP-binding</keyword>
<feature type="binding site" evidence="12">
    <location>
        <position position="705"/>
    </location>
    <ligand>
        <name>Zn(2+)</name>
        <dbReference type="ChEBI" id="CHEBI:29105"/>
    </ligand>
</feature>
<evidence type="ECO:0000256" key="3">
    <source>
        <dbReference type="ARBA" id="ARBA00022555"/>
    </source>
</evidence>
<dbReference type="InterPro" id="IPR018165">
    <property type="entry name" value="Ala-tRNA-synth_IIc_core"/>
</dbReference>
<sequence length="900" mass="102712">MIDNPDLDLNYFHKSGFTRKICASCGKAFWTLDGERTTCGDPPCDSYTFIGNSPVYKPFSLNEMRDEFVGFFKNTHKVIMPYPVVPRWRDDVLLVNASIYDFQPHVTSGRVKPPGNPLVMSQPSIRMTDTDLVGSTGRHLTSFEMLCHDAFNYGDKVVYWKEETIEYCFAFLTERLRINPILITFKEKPWFGGGNAGNAFEVFVMGLEVATLVFMDLKEDNNGDVDIEGTKYSKMELSVVDTGYGLERLTWLSQGTSTVYDSTFRLVIDYIIQHSSRGVLDEKVQGEMSSIAAKIDPFKKAIVLKEFFKKEGIETTEKQSDIAVSFENSRSVFALADHTKTLLLLFSDYVIPSNVKVGYLARTLLRRSFRYIEDLKFTGSVETLIKMHYELLGGVVREYPEKFISEMIHSEYEKYKEMSEKGKNLILRTFDRKKSIDVEDLVTLYDSNGLVPSFVEEVLLKDRGYKVDIPEDFQSQVILRHEKLEKSRARKIKTEEFPQIETRPLYYDDANIGEFNALVMYSGDKTIITNQTAFYPEGGGQPFDLGYFTYGNKKIAVINVRRVGKSIVHYLAENIPVKAKISGHVDMKRRKQLMIHHSATHLLLGVARQTLGQHVWQNGVQKEVERSRIDITHYRKISENEIREIEEKCLQVIIENRRIKAAVLDWNSALEKYGFRLFEGGIPESSKLRVVEIEGIDAEGCGGTHLDYTGQIGFIKIISAEPLQEGIQRIIFAAGYSALGFVQEMQSRMENIRNELNVDLDHLDSKFKASWEEYISLRKKWDKAMKETVKNMMDTSMRFIVDGISVHLLDGTFSQDQITEFTRMANSSKNSLFLINNHRGSFIEVTVISTSLKGSDSIVKALSQPAASYSSGSQRYARFNSTVRIDETLIRKVLATVKNQ</sequence>
<reference evidence="14 15" key="1">
    <citation type="submission" date="2023-09" db="EMBL/GenBank/DDBJ databases">
        <authorList>
            <person name="Golyshina O.V."/>
            <person name="Lunev E.A."/>
            <person name="Bargiela R."/>
            <person name="Gaines M.C."/>
            <person name="Daum B."/>
            <person name="Bale N.J."/>
            <person name="Koenen M."/>
            <person name="Sinninghe Damst J.S."/>
            <person name="Yakimov M."/>
            <person name="Golyshin P.N."/>
        </authorList>
    </citation>
    <scope>NUCLEOTIDE SEQUENCE [LARGE SCALE GENOMIC DNA]</scope>
    <source>
        <strain evidence="14 15">M1</strain>
    </source>
</reference>
<dbReference type="Gene3D" id="3.30.980.10">
    <property type="entry name" value="Threonyl-trna Synthetase, Chain A, domain 2"/>
    <property type="match status" value="1"/>
</dbReference>
<dbReference type="Gene3D" id="3.30.930.10">
    <property type="entry name" value="Bira Bifunctional Protein, Domain 2"/>
    <property type="match status" value="1"/>
</dbReference>
<evidence type="ECO:0000256" key="7">
    <source>
        <dbReference type="ARBA" id="ARBA00022833"/>
    </source>
</evidence>
<dbReference type="PANTHER" id="PTHR11777">
    <property type="entry name" value="ALANYL-TRNA SYNTHETASE"/>
    <property type="match status" value="1"/>
</dbReference>
<dbReference type="PROSITE" id="PS50860">
    <property type="entry name" value="AA_TRNA_LIGASE_II_ALA"/>
    <property type="match status" value="1"/>
</dbReference>
<dbReference type="Pfam" id="PF07973">
    <property type="entry name" value="tRNA_SAD"/>
    <property type="match status" value="1"/>
</dbReference>
<keyword evidence="10 12" id="KW-0648">Protein biosynthesis</keyword>
<dbReference type="Gene3D" id="2.40.30.130">
    <property type="match status" value="1"/>
</dbReference>
<dbReference type="EC" id="6.1.1.7" evidence="12"/>
<evidence type="ECO:0000256" key="9">
    <source>
        <dbReference type="ARBA" id="ARBA00022884"/>
    </source>
</evidence>
<protein>
    <recommendedName>
        <fullName evidence="12">Alanine--tRNA ligase</fullName>
        <ecNumber evidence="12">6.1.1.7</ecNumber>
    </recommendedName>
    <alternativeName>
        <fullName evidence="12">Alanyl-tRNA synthetase</fullName>
        <shortName evidence="12">AlaRS</shortName>
    </alternativeName>
</protein>
<keyword evidence="6 12" id="KW-0547">Nucleotide-binding</keyword>
<dbReference type="SMART" id="SM00863">
    <property type="entry name" value="tRNA_SAD"/>
    <property type="match status" value="1"/>
</dbReference>
<comment type="function">
    <text evidence="12">Catalyzes the attachment of alanine to tRNA(Ala) in a two-step reaction: alanine is first activated by ATP to form Ala-AMP and then transferred to the acceptor end of tRNA(Ala). Also edits incorrectly charged Ser-tRNA(Ala) and Gly-tRNA(Ala) via its editing domain.</text>
</comment>
<dbReference type="GO" id="GO:0005524">
    <property type="term" value="F:ATP binding"/>
    <property type="evidence" value="ECO:0007669"/>
    <property type="project" value="UniProtKB-UniRule"/>
</dbReference>
<evidence type="ECO:0000256" key="2">
    <source>
        <dbReference type="ARBA" id="ARBA00022490"/>
    </source>
</evidence>
<keyword evidence="5 12" id="KW-0479">Metal-binding</keyword>
<dbReference type="GO" id="GO:0006419">
    <property type="term" value="P:alanyl-tRNA aminoacylation"/>
    <property type="evidence" value="ECO:0007669"/>
    <property type="project" value="UniProtKB-UniRule"/>
</dbReference>
<evidence type="ECO:0000256" key="4">
    <source>
        <dbReference type="ARBA" id="ARBA00022598"/>
    </source>
</evidence>
<keyword evidence="9 12" id="KW-0694">RNA-binding</keyword>
<name>A0AAX4NFA3_9ARCH</name>
<keyword evidence="3 12" id="KW-0820">tRNA-binding</keyword>
<feature type="binding site" evidence="12">
    <location>
        <position position="597"/>
    </location>
    <ligand>
        <name>Zn(2+)</name>
        <dbReference type="ChEBI" id="CHEBI:29105"/>
    </ligand>
</feature>
<evidence type="ECO:0000256" key="8">
    <source>
        <dbReference type="ARBA" id="ARBA00022840"/>
    </source>
</evidence>
<evidence type="ECO:0000256" key="5">
    <source>
        <dbReference type="ARBA" id="ARBA00022723"/>
    </source>
</evidence>
<dbReference type="SUPFAM" id="SSF55681">
    <property type="entry name" value="Class II aaRS and biotin synthetases"/>
    <property type="match status" value="1"/>
</dbReference>
<evidence type="ECO:0000256" key="11">
    <source>
        <dbReference type="ARBA" id="ARBA00023146"/>
    </source>
</evidence>
<accession>A0AAX4NFA3</accession>
<evidence type="ECO:0000313" key="15">
    <source>
        <dbReference type="Proteomes" id="UP001451606"/>
    </source>
</evidence>
<dbReference type="Gene3D" id="3.30.54.20">
    <property type="match status" value="1"/>
</dbReference>
<dbReference type="InterPro" id="IPR002318">
    <property type="entry name" value="Ala-tRNA-lgiase_IIc"/>
</dbReference>
<dbReference type="PANTHER" id="PTHR11777:SF9">
    <property type="entry name" value="ALANINE--TRNA LIGASE, CYTOPLASMIC"/>
    <property type="match status" value="1"/>
</dbReference>
<feature type="domain" description="Alanyl-transfer RNA synthetases family profile" evidence="13">
    <location>
        <begin position="59"/>
        <end position="744"/>
    </location>
</feature>
<comment type="subcellular location">
    <subcellularLocation>
        <location evidence="12">Cytoplasm</location>
    </subcellularLocation>
</comment>
<dbReference type="InterPro" id="IPR012947">
    <property type="entry name" value="tRNA_SAD"/>
</dbReference>
<dbReference type="InterPro" id="IPR018164">
    <property type="entry name" value="Ala-tRNA-synth_IIc_N"/>
</dbReference>
<comment type="domain">
    <text evidence="12">Consists of three domains; the N-terminal catalytic domain, the editing domain and the C-terminal C-Ala domain. The editing domain removes incorrectly charged amino acids, while the C-Ala domain, along with tRNA(Ala), serves as a bridge to cooperatively bring together the editing and aminoacylation centers thus stimulating deacylation of misacylated tRNAs.</text>
</comment>
<dbReference type="SUPFAM" id="SSF101353">
    <property type="entry name" value="Putative anticodon-binding domain of alanyl-tRNA synthetase (AlaRS)"/>
    <property type="match status" value="1"/>
</dbReference>
<dbReference type="NCBIfam" id="TIGR03683">
    <property type="entry name" value="A-tRNA_syn_arch"/>
    <property type="match status" value="1"/>
</dbReference>
<gene>
    <name evidence="12 14" type="primary">alaS</name>
    <name evidence="14" type="ORF">OXIME_000337</name>
</gene>
<keyword evidence="15" id="KW-1185">Reference proteome</keyword>
<dbReference type="AlphaFoldDB" id="A0AAX4NFA3"/>
<dbReference type="FunFam" id="3.30.980.10:FF:000004">
    <property type="entry name" value="Alanine--tRNA ligase, cytoplasmic"/>
    <property type="match status" value="1"/>
</dbReference>
<dbReference type="InterPro" id="IPR009000">
    <property type="entry name" value="Transl_B-barrel_sf"/>
</dbReference>
<evidence type="ECO:0000256" key="12">
    <source>
        <dbReference type="HAMAP-Rule" id="MF_00036"/>
    </source>
</evidence>
<dbReference type="RefSeq" id="WP_393971755.1">
    <property type="nucleotide sequence ID" value="NZ_CP133772.1"/>
</dbReference>
<keyword evidence="2 12" id="KW-0963">Cytoplasm</keyword>
<proteinExistence type="inferred from homology"/>
<dbReference type="PRINTS" id="PR00980">
    <property type="entry name" value="TRNASYNTHALA"/>
</dbReference>
<dbReference type="NCBIfam" id="TIGR00344">
    <property type="entry name" value="alaS"/>
    <property type="match status" value="1"/>
</dbReference>
<keyword evidence="4 12" id="KW-0436">Ligase</keyword>
<dbReference type="GeneID" id="95967061"/>
<dbReference type="EMBL" id="CP133772">
    <property type="protein sequence ID" value="WYX99793.1"/>
    <property type="molecule type" value="Genomic_DNA"/>
</dbReference>
<comment type="cofactor">
    <cofactor evidence="12">
        <name>Zn(2+)</name>
        <dbReference type="ChEBI" id="CHEBI:29105"/>
    </cofactor>
    <text evidence="12">Binds 1 zinc ion per subunit.</text>
</comment>
<comment type="catalytic activity">
    <reaction evidence="12">
        <text>tRNA(Ala) + L-alanine + ATP = L-alanyl-tRNA(Ala) + AMP + diphosphate</text>
        <dbReference type="Rhea" id="RHEA:12540"/>
        <dbReference type="Rhea" id="RHEA-COMP:9657"/>
        <dbReference type="Rhea" id="RHEA-COMP:9923"/>
        <dbReference type="ChEBI" id="CHEBI:30616"/>
        <dbReference type="ChEBI" id="CHEBI:33019"/>
        <dbReference type="ChEBI" id="CHEBI:57972"/>
        <dbReference type="ChEBI" id="CHEBI:78442"/>
        <dbReference type="ChEBI" id="CHEBI:78497"/>
        <dbReference type="ChEBI" id="CHEBI:456215"/>
        <dbReference type="EC" id="6.1.1.7"/>
    </reaction>
</comment>